<comment type="caution">
    <text evidence="5">The sequence shown here is derived from an EMBL/GenBank/DDBJ whole genome shotgun (WGS) entry which is preliminary data.</text>
</comment>
<dbReference type="InterPro" id="IPR033248">
    <property type="entry name" value="Transketolase_C"/>
</dbReference>
<dbReference type="EMBL" id="JAAGRN010000011">
    <property type="protein sequence ID" value="NDY84320.1"/>
    <property type="molecule type" value="Genomic_DNA"/>
</dbReference>
<comment type="similarity">
    <text evidence="2">Belongs to the transketolase family.</text>
</comment>
<dbReference type="Pfam" id="PF02779">
    <property type="entry name" value="Transket_pyr"/>
    <property type="match status" value="1"/>
</dbReference>
<accession>A0A6B2R0P1</accession>
<evidence type="ECO:0000256" key="1">
    <source>
        <dbReference type="ARBA" id="ARBA00001964"/>
    </source>
</evidence>
<dbReference type="SUPFAM" id="SSF52518">
    <property type="entry name" value="Thiamin diphosphate-binding fold (THDP-binding)"/>
    <property type="match status" value="1"/>
</dbReference>
<sequence length="333" mass="35997">MSADQKTVKPRLTTSAMIASIASEGQRVRAAPFGKALVEYAADRPEVVGMTADLAKYTDLHLFAQAYPDRFFQMGMAEQLLMGAAGGMAKEGFIPFATTYAVFASRRAYDFVHQVIAEENLNVKLACALPGLTSGYGPSHQATEDIAMMRGIPNLTIIDPCDALDVEQMVPAAIEHKGPVYMRLLRGQVPLVLDEYDYKFEIGRAKMLRDGKDVLIISSGIMTMRALEVANEMAGGAAEVAVLHVPTIKPLDTDTILREASRSGRMVIVAENHSVIGGLGEAVAGALMRARISPEFHQIGLPDRFLDAGALPTLHDRYGISTASIVTFIKSKL</sequence>
<protein>
    <submittedName>
        <fullName evidence="5">Transketolase family protein</fullName>
    </submittedName>
</protein>
<dbReference type="SUPFAM" id="SSF52922">
    <property type="entry name" value="TK C-terminal domain-like"/>
    <property type="match status" value="1"/>
</dbReference>
<dbReference type="PANTHER" id="PTHR43825:SF1">
    <property type="entry name" value="TRANSKETOLASE-LIKE PYRIMIDINE-BINDING DOMAIN-CONTAINING PROTEIN"/>
    <property type="match status" value="1"/>
</dbReference>
<name>A0A6B2R0P1_9BURK</name>
<comment type="cofactor">
    <cofactor evidence="1">
        <name>thiamine diphosphate</name>
        <dbReference type="ChEBI" id="CHEBI:58937"/>
    </cofactor>
</comment>
<dbReference type="Gene3D" id="3.40.50.920">
    <property type="match status" value="1"/>
</dbReference>
<dbReference type="RefSeq" id="WP_163656141.1">
    <property type="nucleotide sequence ID" value="NZ_JAAGRN010000011.1"/>
</dbReference>
<evidence type="ECO:0000256" key="3">
    <source>
        <dbReference type="ARBA" id="ARBA00023052"/>
    </source>
</evidence>
<dbReference type="AlphaFoldDB" id="A0A6B2R0P1"/>
<evidence type="ECO:0000256" key="2">
    <source>
        <dbReference type="ARBA" id="ARBA00007131"/>
    </source>
</evidence>
<dbReference type="SMART" id="SM00861">
    <property type="entry name" value="Transket_pyr"/>
    <property type="match status" value="1"/>
</dbReference>
<dbReference type="InterPro" id="IPR029061">
    <property type="entry name" value="THDP-binding"/>
</dbReference>
<keyword evidence="3" id="KW-0786">Thiamine pyrophosphate</keyword>
<feature type="domain" description="Transketolase-like pyrimidine-binding" evidence="4">
    <location>
        <begin position="27"/>
        <end position="191"/>
    </location>
</feature>
<dbReference type="InterPro" id="IPR009014">
    <property type="entry name" value="Transketo_C/PFOR_II"/>
</dbReference>
<gene>
    <name evidence="5" type="ORF">G3I67_13890</name>
</gene>
<evidence type="ECO:0000313" key="5">
    <source>
        <dbReference type="EMBL" id="NDY84320.1"/>
    </source>
</evidence>
<reference evidence="5" key="1">
    <citation type="submission" date="2020-02" db="EMBL/GenBank/DDBJ databases">
        <authorList>
            <person name="Chen W.-M."/>
        </authorList>
    </citation>
    <scope>NUCLEOTIDE SEQUENCE</scope>
    <source>
        <strain evidence="5">NBD-18</strain>
    </source>
</reference>
<dbReference type="CDD" id="cd07033">
    <property type="entry name" value="TPP_PYR_DXS_TK_like"/>
    <property type="match status" value="1"/>
</dbReference>
<dbReference type="FunFam" id="3.40.50.970:FF:000129">
    <property type="entry name" value="Transketolase"/>
    <property type="match status" value="1"/>
</dbReference>
<proteinExistence type="inferred from homology"/>
<dbReference type="InterPro" id="IPR005475">
    <property type="entry name" value="Transketolase-like_Pyr-bd"/>
</dbReference>
<dbReference type="Pfam" id="PF02780">
    <property type="entry name" value="Transketolase_C"/>
    <property type="match status" value="1"/>
</dbReference>
<dbReference type="PANTHER" id="PTHR43825">
    <property type="entry name" value="PYRUVATE DEHYDROGENASE E1 COMPONENT"/>
    <property type="match status" value="1"/>
</dbReference>
<organism evidence="5">
    <name type="scientific">Sheuella amnicola</name>
    <dbReference type="NCBI Taxonomy" id="2707330"/>
    <lineage>
        <taxon>Bacteria</taxon>
        <taxon>Pseudomonadati</taxon>
        <taxon>Pseudomonadota</taxon>
        <taxon>Betaproteobacteria</taxon>
        <taxon>Burkholderiales</taxon>
        <taxon>Alcaligenaceae</taxon>
        <taxon>Sheuella</taxon>
    </lineage>
</organism>
<dbReference type="Gene3D" id="3.40.50.970">
    <property type="match status" value="1"/>
</dbReference>
<dbReference type="InterPro" id="IPR051157">
    <property type="entry name" value="PDH/Transketolase"/>
</dbReference>
<evidence type="ECO:0000259" key="4">
    <source>
        <dbReference type="SMART" id="SM00861"/>
    </source>
</evidence>